<protein>
    <submittedName>
        <fullName evidence="1">Uncharacterized protein</fullName>
    </submittedName>
</protein>
<organism evidence="1 2">
    <name type="scientific">Psychrobacter aquaticus CMS 56</name>
    <dbReference type="NCBI Taxonomy" id="1354303"/>
    <lineage>
        <taxon>Bacteria</taxon>
        <taxon>Pseudomonadati</taxon>
        <taxon>Pseudomonadota</taxon>
        <taxon>Gammaproteobacteria</taxon>
        <taxon>Moraxellales</taxon>
        <taxon>Moraxellaceae</taxon>
        <taxon>Psychrobacter</taxon>
    </lineage>
</organism>
<dbReference type="Proteomes" id="UP000016761">
    <property type="component" value="Unassembled WGS sequence"/>
</dbReference>
<dbReference type="PATRIC" id="fig|1354303.4.peg.1085"/>
<dbReference type="AlphaFoldDB" id="U4T404"/>
<dbReference type="EMBL" id="AUSW01000016">
    <property type="protein sequence ID" value="ERL56042.1"/>
    <property type="molecule type" value="Genomic_DNA"/>
</dbReference>
<accession>U4T404</accession>
<dbReference type="STRING" id="1354303.M917_1102"/>
<proteinExistence type="predicted"/>
<evidence type="ECO:0000313" key="1">
    <source>
        <dbReference type="EMBL" id="ERL56042.1"/>
    </source>
</evidence>
<gene>
    <name evidence="1" type="ORF">M917_1102</name>
</gene>
<name>U4T404_9GAMM</name>
<reference evidence="1 2" key="1">
    <citation type="journal article" date="2013" name="Genome Announc.">
        <title>Draft Genome Sequence of Psychrobacter aquaticus Strain CMS 56T, Isolated from a Cyanobacterial Mat Sample Collected from Water Bodies in the McMurdo Dry Valley Region of Antarctica.</title>
        <authorList>
            <person name="Reddy G.S."/>
            <person name="Ara S."/>
            <person name="Singh A."/>
            <person name="Kumar Pinnaka A."/>
            <person name="Shivaji S."/>
        </authorList>
    </citation>
    <scope>NUCLEOTIDE SEQUENCE [LARGE SCALE GENOMIC DNA]</scope>
    <source>
        <strain evidence="1 2">CMS 56</strain>
    </source>
</reference>
<comment type="caution">
    <text evidence="1">The sequence shown here is derived from an EMBL/GenBank/DDBJ whole genome shotgun (WGS) entry which is preliminary data.</text>
</comment>
<evidence type="ECO:0000313" key="2">
    <source>
        <dbReference type="Proteomes" id="UP000016761"/>
    </source>
</evidence>
<sequence>MVPKAEKPVIWMSEQSNFSQKMSSFTLQMRHLRYKYGS</sequence>
<keyword evidence="2" id="KW-1185">Reference proteome</keyword>